<keyword evidence="2" id="KW-1185">Reference proteome</keyword>
<gene>
    <name evidence="1" type="ORF">CC85DRAFT_283267</name>
</gene>
<reference evidence="1 2" key="1">
    <citation type="submission" date="2015-03" db="EMBL/GenBank/DDBJ databases">
        <title>Genomics and transcriptomics of the oil-accumulating basidiomycete yeast T. oleaginosus allow insights into substrate utilization and the diverse evolutionary trajectories of mating systems in fungi.</title>
        <authorList>
            <consortium name="DOE Joint Genome Institute"/>
            <person name="Kourist R."/>
            <person name="Kracht O."/>
            <person name="Bracharz F."/>
            <person name="Lipzen A."/>
            <person name="Nolan M."/>
            <person name="Ohm R."/>
            <person name="Grigoriev I."/>
            <person name="Sun S."/>
            <person name="Heitman J."/>
            <person name="Bruck T."/>
            <person name="Nowrousian M."/>
        </authorList>
    </citation>
    <scope>NUCLEOTIDE SEQUENCE [LARGE SCALE GENOMIC DNA]</scope>
    <source>
        <strain evidence="1 2">IBC0246</strain>
    </source>
</reference>
<name>A0A0J0XU55_9TREE</name>
<dbReference type="EMBL" id="KQ087185">
    <property type="protein sequence ID" value="KLT44626.1"/>
    <property type="molecule type" value="Genomic_DNA"/>
</dbReference>
<dbReference type="Proteomes" id="UP000053611">
    <property type="component" value="Unassembled WGS sequence"/>
</dbReference>
<dbReference type="AlphaFoldDB" id="A0A0J0XU55"/>
<proteinExistence type="predicted"/>
<dbReference type="GeneID" id="28982896"/>
<organism evidence="1 2">
    <name type="scientific">Cutaneotrichosporon oleaginosum</name>
    <dbReference type="NCBI Taxonomy" id="879819"/>
    <lineage>
        <taxon>Eukaryota</taxon>
        <taxon>Fungi</taxon>
        <taxon>Dikarya</taxon>
        <taxon>Basidiomycota</taxon>
        <taxon>Agaricomycotina</taxon>
        <taxon>Tremellomycetes</taxon>
        <taxon>Trichosporonales</taxon>
        <taxon>Trichosporonaceae</taxon>
        <taxon>Cutaneotrichosporon</taxon>
    </lineage>
</organism>
<evidence type="ECO:0000313" key="2">
    <source>
        <dbReference type="Proteomes" id="UP000053611"/>
    </source>
</evidence>
<sequence length="207" mass="23412">MSSRMDPQPITAADLHPSLLRFPRNRYNIWLDGDSVPEPTDSIKIPLAEGARRATRAWKAAARSGDWRAVSNRCFALSIFDKVLQLMTATRYDSCTRWPPCWTVRQWRALIDNLIDIAMTLALSASEGHLSPPHKGIRIVIRAMADWFYRPGDSVQPFPLRFRPQLDIVRILGEFGTPPPRSAARTSTHHPGSVDTQVVKTFARLQI</sequence>
<accession>A0A0J0XU55</accession>
<evidence type="ECO:0000313" key="1">
    <source>
        <dbReference type="EMBL" id="KLT44626.1"/>
    </source>
</evidence>
<protein>
    <submittedName>
        <fullName evidence="1">Uncharacterized protein</fullName>
    </submittedName>
</protein>